<reference evidence="1 2" key="1">
    <citation type="submission" date="2024-06" db="EMBL/GenBank/DDBJ databases">
        <title>The Natural Products Discovery Center: Release of the First 8490 Sequenced Strains for Exploring Actinobacteria Biosynthetic Diversity.</title>
        <authorList>
            <person name="Kalkreuter E."/>
            <person name="Kautsar S.A."/>
            <person name="Yang D."/>
            <person name="Bader C.D."/>
            <person name="Teijaro C.N."/>
            <person name="Fluegel L."/>
            <person name="Davis C.M."/>
            <person name="Simpson J.R."/>
            <person name="Lauterbach L."/>
            <person name="Steele A.D."/>
            <person name="Gui C."/>
            <person name="Meng S."/>
            <person name="Li G."/>
            <person name="Viehrig K."/>
            <person name="Ye F."/>
            <person name="Su P."/>
            <person name="Kiefer A.F."/>
            <person name="Nichols A."/>
            <person name="Cepeda A.J."/>
            <person name="Yan W."/>
            <person name="Fan B."/>
            <person name="Jiang Y."/>
            <person name="Adhikari A."/>
            <person name="Zheng C.-J."/>
            <person name="Schuster L."/>
            <person name="Cowan T.M."/>
            <person name="Smanski M.J."/>
            <person name="Chevrette M.G."/>
            <person name="De Carvalho L.P.S."/>
            <person name="Shen B."/>
        </authorList>
    </citation>
    <scope>NUCLEOTIDE SEQUENCE [LARGE SCALE GENOMIC DNA]</scope>
    <source>
        <strain evidence="1 2">NPDC049574</strain>
    </source>
</reference>
<dbReference type="Proteomes" id="UP001552427">
    <property type="component" value="Unassembled WGS sequence"/>
</dbReference>
<protein>
    <submittedName>
        <fullName evidence="1">Uncharacterized protein</fullName>
    </submittedName>
</protein>
<gene>
    <name evidence="1" type="ORF">AB0K40_15725</name>
</gene>
<proteinExistence type="predicted"/>
<dbReference type="EMBL" id="JBFARM010000004">
    <property type="protein sequence ID" value="MEV4286952.1"/>
    <property type="molecule type" value="Genomic_DNA"/>
</dbReference>
<evidence type="ECO:0000313" key="1">
    <source>
        <dbReference type="EMBL" id="MEV4286952.1"/>
    </source>
</evidence>
<keyword evidence="2" id="KW-1185">Reference proteome</keyword>
<accession>A0ABV3H341</accession>
<name>A0ABV3H341_9ACTN</name>
<organism evidence="1 2">
    <name type="scientific">Nonomuraea bangladeshensis</name>
    <dbReference type="NCBI Taxonomy" id="404385"/>
    <lineage>
        <taxon>Bacteria</taxon>
        <taxon>Bacillati</taxon>
        <taxon>Actinomycetota</taxon>
        <taxon>Actinomycetes</taxon>
        <taxon>Streptosporangiales</taxon>
        <taxon>Streptosporangiaceae</taxon>
        <taxon>Nonomuraea</taxon>
    </lineage>
</organism>
<dbReference type="RefSeq" id="WP_364449744.1">
    <property type="nucleotide sequence ID" value="NZ_JBFARM010000004.1"/>
</dbReference>
<evidence type="ECO:0000313" key="2">
    <source>
        <dbReference type="Proteomes" id="UP001552427"/>
    </source>
</evidence>
<comment type="caution">
    <text evidence="1">The sequence shown here is derived from an EMBL/GenBank/DDBJ whole genome shotgun (WGS) entry which is preliminary data.</text>
</comment>
<sequence>MPSRDGVKMDSSQTVFRLERGVTGFRHASEPPVPETDPRRCRRAWSAAARRARGQVGDFAEREYPQSFHSATINDRDGSHLALFQAQVPLAAFVSDRRWAYSAEFLAPPPWAVALSPFGFTVLGASLLMSPLTKVDTTALSVAEWGEIEYWKPKTLGELLFNAWD</sequence>